<dbReference type="Proteomes" id="UP000663862">
    <property type="component" value="Unassembled WGS sequence"/>
</dbReference>
<evidence type="ECO:0000256" key="1">
    <source>
        <dbReference type="SAM" id="MobiDB-lite"/>
    </source>
</evidence>
<name>A0A820TJR4_9BILA</name>
<evidence type="ECO:0000313" key="3">
    <source>
        <dbReference type="EMBL" id="CAF4466719.1"/>
    </source>
</evidence>
<evidence type="ECO:0000313" key="4">
    <source>
        <dbReference type="Proteomes" id="UP000663862"/>
    </source>
</evidence>
<organism evidence="3 4">
    <name type="scientific">Rotaria socialis</name>
    <dbReference type="NCBI Taxonomy" id="392032"/>
    <lineage>
        <taxon>Eukaryota</taxon>
        <taxon>Metazoa</taxon>
        <taxon>Spiralia</taxon>
        <taxon>Gnathifera</taxon>
        <taxon>Rotifera</taxon>
        <taxon>Eurotatoria</taxon>
        <taxon>Bdelloidea</taxon>
        <taxon>Philodinida</taxon>
        <taxon>Philodinidae</taxon>
        <taxon>Rotaria</taxon>
    </lineage>
</organism>
<dbReference type="Proteomes" id="UP000663869">
    <property type="component" value="Unassembled WGS sequence"/>
</dbReference>
<gene>
    <name evidence="2" type="ORF">FME351_LOCUS20666</name>
    <name evidence="3" type="ORF">TSG867_LOCUS18288</name>
</gene>
<proteinExistence type="predicted"/>
<feature type="compositionally biased region" description="Polar residues" evidence="1">
    <location>
        <begin position="142"/>
        <end position="155"/>
    </location>
</feature>
<reference evidence="3" key="1">
    <citation type="submission" date="2021-02" db="EMBL/GenBank/DDBJ databases">
        <authorList>
            <person name="Nowell W R."/>
        </authorList>
    </citation>
    <scope>NUCLEOTIDE SEQUENCE</scope>
</reference>
<feature type="region of interest" description="Disordered" evidence="1">
    <location>
        <begin position="101"/>
        <end position="123"/>
    </location>
</feature>
<accession>A0A820TJR4</accession>
<dbReference type="EMBL" id="CAJNYU010002675">
    <property type="protein sequence ID" value="CAF3575311.1"/>
    <property type="molecule type" value="Genomic_DNA"/>
</dbReference>
<evidence type="ECO:0000313" key="2">
    <source>
        <dbReference type="EMBL" id="CAF3575311.1"/>
    </source>
</evidence>
<protein>
    <submittedName>
        <fullName evidence="3">Uncharacterized protein</fullName>
    </submittedName>
</protein>
<dbReference type="AlphaFoldDB" id="A0A820TJR4"/>
<sequence>MPDIPFQFSIIDMNPTIVKKRKGPPSSNLFSNYRGSRPMSTNGTLPIITVPSFCNFKEKFLQMTTNKKSTIVFNNPVESPTTQIKTRTANIINRPIGLTKQKSSLSSYSAPNTRPITSHHSFTQSQTNSQFLYIVNTPKSSYQPSPIRITNQHHNLSPPPPLPTPPPPPPPPSQQQILPRPQYQYGHFLAHLRRQSLARLRRKQQQEQGLSDTIETKITLNLNRHPSTHSFQSSSNQSLTSLATDSSLMPTISMTASRAGRPLSSYRQLQRSIKTFRMNSVRRNSSIDSKQIFDSQLSSFQSSSLLITPRNSVVDDSNASTILKPSYDLHLSDDMLNYCYVSGDSGVKYQGQMFPAAF</sequence>
<dbReference type="EMBL" id="CAJOBQ010001212">
    <property type="protein sequence ID" value="CAF4466719.1"/>
    <property type="molecule type" value="Genomic_DNA"/>
</dbReference>
<feature type="region of interest" description="Disordered" evidence="1">
    <location>
        <begin position="142"/>
        <end position="178"/>
    </location>
</feature>
<feature type="compositionally biased region" description="Pro residues" evidence="1">
    <location>
        <begin position="157"/>
        <end position="173"/>
    </location>
</feature>
<comment type="caution">
    <text evidence="3">The sequence shown here is derived from an EMBL/GenBank/DDBJ whole genome shotgun (WGS) entry which is preliminary data.</text>
</comment>